<reference evidence="2" key="1">
    <citation type="submission" date="2020-03" db="EMBL/GenBank/DDBJ databases">
        <title>The deep terrestrial virosphere.</title>
        <authorList>
            <person name="Holmfeldt K."/>
            <person name="Nilsson E."/>
            <person name="Simone D."/>
            <person name="Lopez-Fernandez M."/>
            <person name="Wu X."/>
            <person name="de Brujin I."/>
            <person name="Lundin D."/>
            <person name="Andersson A."/>
            <person name="Bertilsson S."/>
            <person name="Dopson M."/>
        </authorList>
    </citation>
    <scope>NUCLEOTIDE SEQUENCE</scope>
    <source>
        <strain evidence="2">MM415B02110</strain>
    </source>
</reference>
<evidence type="ECO:0000313" key="2">
    <source>
        <dbReference type="EMBL" id="QJA86230.1"/>
    </source>
</evidence>
<gene>
    <name evidence="2" type="ORF">MM415B02110_0012</name>
</gene>
<dbReference type="AlphaFoldDB" id="A0A6M3KWD6"/>
<organism evidence="2">
    <name type="scientific">viral metagenome</name>
    <dbReference type="NCBI Taxonomy" id="1070528"/>
    <lineage>
        <taxon>unclassified sequences</taxon>
        <taxon>metagenomes</taxon>
        <taxon>organismal metagenomes</taxon>
    </lineage>
</organism>
<dbReference type="EMBL" id="MT142623">
    <property type="protein sequence ID" value="QJA86230.1"/>
    <property type="molecule type" value="Genomic_DNA"/>
</dbReference>
<name>A0A6M3KWD6_9ZZZZ</name>
<feature type="compositionally biased region" description="Low complexity" evidence="1">
    <location>
        <begin position="47"/>
        <end position="57"/>
    </location>
</feature>
<feature type="compositionally biased region" description="Basic residues" evidence="1">
    <location>
        <begin position="1"/>
        <end position="20"/>
    </location>
</feature>
<accession>A0A6M3KWD6</accession>
<evidence type="ECO:0000256" key="1">
    <source>
        <dbReference type="SAM" id="MobiDB-lite"/>
    </source>
</evidence>
<sequence>MTFQKGHKPYRKPAVRKRQVIAKNEHEEKKMEQQVLEPAVKEEPKPVVDSPEVPVSENATAKEAVEALTDPRFARDMQKYTDPSDVKDPSGNWVYGMIDPLHRDHVGLQYWQPITWDIVEKEHLEIPFNPMIRSSAEQKGDNLVRQGTLIYARVKREVAEEIRRRNTEKAILKVKSVAPKKLARELNSELARRGLAKDYQMVVLGEDTILIGKR</sequence>
<proteinExistence type="predicted"/>
<feature type="region of interest" description="Disordered" evidence="1">
    <location>
        <begin position="1"/>
        <end position="60"/>
    </location>
</feature>
<feature type="compositionally biased region" description="Basic and acidic residues" evidence="1">
    <location>
        <begin position="23"/>
        <end position="32"/>
    </location>
</feature>
<protein>
    <submittedName>
        <fullName evidence="2">Uncharacterized protein</fullName>
    </submittedName>
</protein>